<dbReference type="InterPro" id="IPR000836">
    <property type="entry name" value="PRTase_dom"/>
</dbReference>
<dbReference type="AlphaFoldDB" id="A0A4D4LW39"/>
<dbReference type="Gene3D" id="3.40.50.2020">
    <property type="match status" value="1"/>
</dbReference>
<dbReference type="Proteomes" id="UP000302139">
    <property type="component" value="Unassembled WGS sequence"/>
</dbReference>
<comment type="caution">
    <text evidence="1">The sequence shown here is derived from an EMBL/GenBank/DDBJ whole genome shotgun (WGS) entry which is preliminary data.</text>
</comment>
<sequence>MWPTGLPAVGVDLKGRIPAGELAAPGRALGRLSDIGWGNRLRPMLTPQAPDGPVPDDVAKAVVGVLADWAKGPGGWASAGPDAQPRPVGVVTMASRTRPQLIQSLGARIAEIGRLPLLGSIEYTGEFAQVHRSNSAQRLKALDGALTVPPALATALKEAGGPVLLVDDATETGWTLAVAARMLRRAGASGVLPLVLAVQA</sequence>
<proteinExistence type="predicted"/>
<name>A0A4D4LW39_STRAX</name>
<evidence type="ECO:0000313" key="2">
    <source>
        <dbReference type="Proteomes" id="UP000302139"/>
    </source>
</evidence>
<dbReference type="CDD" id="cd06223">
    <property type="entry name" value="PRTases_typeI"/>
    <property type="match status" value="1"/>
</dbReference>
<protein>
    <recommendedName>
        <fullName evidence="3">ATP-dependent DNA helicase RecQ</fullName>
    </recommendedName>
</protein>
<evidence type="ECO:0000313" key="1">
    <source>
        <dbReference type="EMBL" id="GDY62263.1"/>
    </source>
</evidence>
<dbReference type="EMBL" id="BJHX01000001">
    <property type="protein sequence ID" value="GDY62263.1"/>
    <property type="molecule type" value="Genomic_DNA"/>
</dbReference>
<accession>A0A4D4LW39</accession>
<reference evidence="1 2" key="1">
    <citation type="submission" date="2019-04" db="EMBL/GenBank/DDBJ databases">
        <title>Draft genome sequences of Streptomyces avermitilis NBRC 14893.</title>
        <authorList>
            <person name="Komaki H."/>
            <person name="Tamura T."/>
            <person name="Hosoyama A."/>
        </authorList>
    </citation>
    <scope>NUCLEOTIDE SEQUENCE [LARGE SCALE GENOMIC DNA]</scope>
    <source>
        <strain evidence="1 2">NBRC 14893</strain>
    </source>
</reference>
<organism evidence="1 2">
    <name type="scientific">Streptomyces avermitilis</name>
    <dbReference type="NCBI Taxonomy" id="33903"/>
    <lineage>
        <taxon>Bacteria</taxon>
        <taxon>Bacillati</taxon>
        <taxon>Actinomycetota</taxon>
        <taxon>Actinomycetes</taxon>
        <taxon>Kitasatosporales</taxon>
        <taxon>Streptomycetaceae</taxon>
        <taxon>Streptomyces</taxon>
    </lineage>
</organism>
<dbReference type="InterPro" id="IPR029057">
    <property type="entry name" value="PRTase-like"/>
</dbReference>
<dbReference type="SUPFAM" id="SSF53271">
    <property type="entry name" value="PRTase-like"/>
    <property type="match status" value="1"/>
</dbReference>
<evidence type="ECO:0008006" key="3">
    <source>
        <dbReference type="Google" id="ProtNLM"/>
    </source>
</evidence>
<gene>
    <name evidence="1" type="ORF">SAV14893_016560</name>
</gene>